<dbReference type="AlphaFoldDB" id="A0A4Z1KLK0"/>
<evidence type="ECO:0000256" key="1">
    <source>
        <dbReference type="SAM" id="MobiDB-lite"/>
    </source>
</evidence>
<organism evidence="2 3">
    <name type="scientific">Botrytis porri</name>
    <dbReference type="NCBI Taxonomy" id="87229"/>
    <lineage>
        <taxon>Eukaryota</taxon>
        <taxon>Fungi</taxon>
        <taxon>Dikarya</taxon>
        <taxon>Ascomycota</taxon>
        <taxon>Pezizomycotina</taxon>
        <taxon>Leotiomycetes</taxon>
        <taxon>Helotiales</taxon>
        <taxon>Sclerotiniaceae</taxon>
        <taxon>Botrytis</taxon>
    </lineage>
</organism>
<name>A0A4Z1KLK0_9HELO</name>
<keyword evidence="3" id="KW-1185">Reference proteome</keyword>
<gene>
    <name evidence="2" type="ORF">BPOR_0427g00120</name>
</gene>
<dbReference type="Proteomes" id="UP000297280">
    <property type="component" value="Unassembled WGS sequence"/>
</dbReference>
<sequence>MCGVAVNMSHQTSETAYKDPDTCPKHGYNLQWRTCLRCDTIKLYNQNSIASLIDLGGKFSREFNQQYSEATEPAMKNFPAEDPYDSDSFDRPRNYSERCALTPATAWVLQKRNHQSPVKDAIVCTKTQRTSLEPRKGLLGMT</sequence>
<accession>A0A4Z1KLK0</accession>
<evidence type="ECO:0000313" key="2">
    <source>
        <dbReference type="EMBL" id="TGO85142.1"/>
    </source>
</evidence>
<reference evidence="2 3" key="1">
    <citation type="submission" date="2017-12" db="EMBL/GenBank/DDBJ databases">
        <title>Comparative genomics of Botrytis spp.</title>
        <authorList>
            <person name="Valero-Jimenez C.A."/>
            <person name="Tapia P."/>
            <person name="Veloso J."/>
            <person name="Silva-Moreno E."/>
            <person name="Staats M."/>
            <person name="Valdes J.H."/>
            <person name="Van Kan J.A.L."/>
        </authorList>
    </citation>
    <scope>NUCLEOTIDE SEQUENCE [LARGE SCALE GENOMIC DNA]</scope>
    <source>
        <strain evidence="2 3">MUCL3349</strain>
    </source>
</reference>
<protein>
    <submittedName>
        <fullName evidence="2">Uncharacterized protein</fullName>
    </submittedName>
</protein>
<evidence type="ECO:0000313" key="3">
    <source>
        <dbReference type="Proteomes" id="UP000297280"/>
    </source>
</evidence>
<dbReference type="EMBL" id="PQXO01000426">
    <property type="protein sequence ID" value="TGO85142.1"/>
    <property type="molecule type" value="Genomic_DNA"/>
</dbReference>
<proteinExistence type="predicted"/>
<feature type="region of interest" description="Disordered" evidence="1">
    <location>
        <begin position="70"/>
        <end position="89"/>
    </location>
</feature>
<comment type="caution">
    <text evidence="2">The sequence shown here is derived from an EMBL/GenBank/DDBJ whole genome shotgun (WGS) entry which is preliminary data.</text>
</comment>